<dbReference type="Proteomes" id="UP001642406">
    <property type="component" value="Unassembled WGS sequence"/>
</dbReference>
<feature type="region of interest" description="Disordered" evidence="1">
    <location>
        <begin position="263"/>
        <end position="298"/>
    </location>
</feature>
<name>A0ABP0CDS9_9PEZI</name>
<evidence type="ECO:0000313" key="3">
    <source>
        <dbReference type="Proteomes" id="UP001642406"/>
    </source>
</evidence>
<comment type="caution">
    <text evidence="2">The sequence shown here is derived from an EMBL/GenBank/DDBJ whole genome shotgun (WGS) entry which is preliminary data.</text>
</comment>
<proteinExistence type="predicted"/>
<evidence type="ECO:0000256" key="1">
    <source>
        <dbReference type="SAM" id="MobiDB-lite"/>
    </source>
</evidence>
<gene>
    <name evidence="2" type="ORF">SBRCBS47491_007516</name>
</gene>
<accession>A0ABP0CDS9</accession>
<dbReference type="EMBL" id="CAWUHC010000085">
    <property type="protein sequence ID" value="CAK7230229.1"/>
    <property type="molecule type" value="Genomic_DNA"/>
</dbReference>
<evidence type="ECO:0000313" key="2">
    <source>
        <dbReference type="EMBL" id="CAK7230229.1"/>
    </source>
</evidence>
<sequence length="324" mass="32936">MADFTPSNGTAPVVALELDFIFPRDETYAASTGNGFIPLAVNVLDPYHVQPNYSALSWSIQLSTSTGPGDFETPLVLDDGLFTVMPSSDPGLNGSTILVSYTNVAAWPHADGQPFHLDDDNIQLVIMTADDSSHTGPRGVLPGGCGPGDTGFLQGGYGFGQIPFRVETDVQVVSKNASIKTPSVGEAPGCPAMGAADLVSVSTETDDDGNTVLCFGGGDGSSIDIGVPTFDTVSCTDRATIPVAVRTSIDHFASSMAAAGPAAVPSTTSGATGSTPTQSSTGSSSDASSSSTSTSTNAADKHQLSIGRVFAVAGILSWAVQAAY</sequence>
<protein>
    <submittedName>
        <fullName evidence="2">Uncharacterized protein</fullName>
    </submittedName>
</protein>
<reference evidence="2 3" key="1">
    <citation type="submission" date="2024-01" db="EMBL/GenBank/DDBJ databases">
        <authorList>
            <person name="Allen C."/>
            <person name="Tagirdzhanova G."/>
        </authorList>
    </citation>
    <scope>NUCLEOTIDE SEQUENCE [LARGE SCALE GENOMIC DNA]</scope>
</reference>
<keyword evidence="3" id="KW-1185">Reference proteome</keyword>
<organism evidence="2 3">
    <name type="scientific">Sporothrix bragantina</name>
    <dbReference type="NCBI Taxonomy" id="671064"/>
    <lineage>
        <taxon>Eukaryota</taxon>
        <taxon>Fungi</taxon>
        <taxon>Dikarya</taxon>
        <taxon>Ascomycota</taxon>
        <taxon>Pezizomycotina</taxon>
        <taxon>Sordariomycetes</taxon>
        <taxon>Sordariomycetidae</taxon>
        <taxon>Ophiostomatales</taxon>
        <taxon>Ophiostomataceae</taxon>
        <taxon>Sporothrix</taxon>
    </lineage>
</organism>